<sequence length="312" mass="34736">MSEKNTTLSDFASGSSEEKTEIDRPTKSTNRDDESGEYTTPNYEPTGEELASVHEIPEKCLSFTVTAPFAHFRKIETSSTRLTYGLPPRTTLNGMIAAMLGLEVNSYYQLFDLTHSALSVSVENPLRDISMPIKHRNTDPDQMKSVSGGGLTLEYEKHPSEIDEGKVHQRVAHTMLRDVRYRINIWLSSEDYYNELKQLLETGESHYTPTLGLSECLASIEYHGEFSPTPVDGDGAVEVDSAVPSSAGTVQMQANTQLTTEQTPAEMEQVDDGFKTRRTTAYTAYQYREDAGSLPVDTDYAATVDEQTVIFK</sequence>
<protein>
    <submittedName>
        <fullName evidence="3">Type I-B CRISPR-associated protein Cas5b</fullName>
    </submittedName>
</protein>
<dbReference type="GO" id="GO:0051607">
    <property type="term" value="P:defense response to virus"/>
    <property type="evidence" value="ECO:0007669"/>
    <property type="project" value="UniProtKB-KW"/>
</dbReference>
<gene>
    <name evidence="3" type="primary">cas5b</name>
    <name evidence="3" type="ORF">ACFSBW_12415</name>
</gene>
<name>A0ABD6DAR0_9EURY</name>
<dbReference type="Proteomes" id="UP001597052">
    <property type="component" value="Unassembled WGS sequence"/>
</dbReference>
<dbReference type="EMBL" id="JBHUDM010000003">
    <property type="protein sequence ID" value="MFD1642678.1"/>
    <property type="molecule type" value="Genomic_DNA"/>
</dbReference>
<feature type="compositionally biased region" description="Polar residues" evidence="2">
    <location>
        <begin position="1"/>
        <end position="15"/>
    </location>
</feature>
<organism evidence="3 4">
    <name type="scientific">Halohasta litorea</name>
    <dbReference type="NCBI Taxonomy" id="869891"/>
    <lineage>
        <taxon>Archaea</taxon>
        <taxon>Methanobacteriati</taxon>
        <taxon>Methanobacteriota</taxon>
        <taxon>Stenosarchaea group</taxon>
        <taxon>Halobacteria</taxon>
        <taxon>Halobacteriales</taxon>
        <taxon>Haloferacaceae</taxon>
        <taxon>Halohasta</taxon>
    </lineage>
</organism>
<feature type="compositionally biased region" description="Basic and acidic residues" evidence="2">
    <location>
        <begin position="16"/>
        <end position="33"/>
    </location>
</feature>
<dbReference type="InterPro" id="IPR013422">
    <property type="entry name" value="CRISPR-assoc_prot_Cas5_N"/>
</dbReference>
<dbReference type="RefSeq" id="WP_256396077.1">
    <property type="nucleotide sequence ID" value="NZ_JANHDJ010000003.1"/>
</dbReference>
<keyword evidence="4" id="KW-1185">Reference proteome</keyword>
<keyword evidence="1" id="KW-0051">Antiviral defense</keyword>
<dbReference type="InterPro" id="IPR013421">
    <property type="entry name" value="CRISPR-assoc_prot_Cas5_HALMA"/>
</dbReference>
<accession>A0ABD6DAR0</accession>
<dbReference type="Pfam" id="PF09704">
    <property type="entry name" value="Cas_Cas5d"/>
    <property type="match status" value="1"/>
</dbReference>
<evidence type="ECO:0000313" key="4">
    <source>
        <dbReference type="Proteomes" id="UP001597052"/>
    </source>
</evidence>
<dbReference type="Gene3D" id="3.30.70.2660">
    <property type="match status" value="1"/>
</dbReference>
<dbReference type="AlphaFoldDB" id="A0ABD6DAR0"/>
<evidence type="ECO:0000313" key="3">
    <source>
        <dbReference type="EMBL" id="MFD1642678.1"/>
    </source>
</evidence>
<evidence type="ECO:0000256" key="2">
    <source>
        <dbReference type="SAM" id="MobiDB-lite"/>
    </source>
</evidence>
<comment type="caution">
    <text evidence="3">The sequence shown here is derived from an EMBL/GenBank/DDBJ whole genome shotgun (WGS) entry which is preliminary data.</text>
</comment>
<proteinExistence type="predicted"/>
<dbReference type="NCBIfam" id="TIGR02592">
    <property type="entry name" value="cas_Cas5h"/>
    <property type="match status" value="1"/>
</dbReference>
<evidence type="ECO:0000256" key="1">
    <source>
        <dbReference type="ARBA" id="ARBA00023118"/>
    </source>
</evidence>
<dbReference type="NCBIfam" id="TIGR02593">
    <property type="entry name" value="CRISPR_cas5"/>
    <property type="match status" value="1"/>
</dbReference>
<dbReference type="InterPro" id="IPR021124">
    <property type="entry name" value="CRISPR-assoc_prot_Cas5"/>
</dbReference>
<reference evidence="3 4" key="1">
    <citation type="journal article" date="2019" name="Int. J. Syst. Evol. Microbiol.">
        <title>The Global Catalogue of Microorganisms (GCM) 10K type strain sequencing project: providing services to taxonomists for standard genome sequencing and annotation.</title>
        <authorList>
            <consortium name="The Broad Institute Genomics Platform"/>
            <consortium name="The Broad Institute Genome Sequencing Center for Infectious Disease"/>
            <person name="Wu L."/>
            <person name="Ma J."/>
        </authorList>
    </citation>
    <scope>NUCLEOTIDE SEQUENCE [LARGE SCALE GENOMIC DNA]</scope>
    <source>
        <strain evidence="3 4">CGMCC 1.10593</strain>
    </source>
</reference>
<feature type="region of interest" description="Disordered" evidence="2">
    <location>
        <begin position="1"/>
        <end position="49"/>
    </location>
</feature>